<comment type="caution">
    <text evidence="2">The sequence shown here is derived from an EMBL/GenBank/DDBJ whole genome shotgun (WGS) entry which is preliminary data.</text>
</comment>
<accession>A0A4Y2VAV5</accession>
<dbReference type="PANTHER" id="PTHR10773:SF19">
    <property type="match status" value="1"/>
</dbReference>
<evidence type="ECO:0000256" key="1">
    <source>
        <dbReference type="SAM" id="Phobius"/>
    </source>
</evidence>
<protein>
    <submittedName>
        <fullName evidence="2">Uncharacterized protein</fullName>
    </submittedName>
</protein>
<sequence>MNIRELRNEKKKNKDWPVLLFDLQNVIPTPHVNISSQFYLRKLNVCNLTAYYTTTKQVYCALWSENLSGRDGNDTASAYHKILSVLTEENDISQLITWSDSCVAQNRNSTISNSVLHFLKDNPQAKSITMKYSTRAYKPAKQCLSIYHATKLYFIFSITFLIVLELRTTLL</sequence>
<dbReference type="EMBL" id="BGPR01044152">
    <property type="protein sequence ID" value="GBO20867.1"/>
    <property type="molecule type" value="Genomic_DNA"/>
</dbReference>
<dbReference type="AlphaFoldDB" id="A0A4Y2VAV5"/>
<dbReference type="OrthoDB" id="8037483at2759"/>
<feature type="transmembrane region" description="Helical" evidence="1">
    <location>
        <begin position="144"/>
        <end position="164"/>
    </location>
</feature>
<organism evidence="2 3">
    <name type="scientific">Araneus ventricosus</name>
    <name type="common">Orbweaver spider</name>
    <name type="synonym">Epeira ventricosa</name>
    <dbReference type="NCBI Taxonomy" id="182803"/>
    <lineage>
        <taxon>Eukaryota</taxon>
        <taxon>Metazoa</taxon>
        <taxon>Ecdysozoa</taxon>
        <taxon>Arthropoda</taxon>
        <taxon>Chelicerata</taxon>
        <taxon>Arachnida</taxon>
        <taxon>Araneae</taxon>
        <taxon>Araneomorphae</taxon>
        <taxon>Entelegynae</taxon>
        <taxon>Araneoidea</taxon>
        <taxon>Araneidae</taxon>
        <taxon>Araneus</taxon>
    </lineage>
</organism>
<keyword evidence="3" id="KW-1185">Reference proteome</keyword>
<name>A0A4Y2VAV5_ARAVE</name>
<keyword evidence="1" id="KW-0472">Membrane</keyword>
<dbReference type="Proteomes" id="UP000499080">
    <property type="component" value="Unassembled WGS sequence"/>
</dbReference>
<dbReference type="PANTHER" id="PTHR10773">
    <property type="entry name" value="DNA-DIRECTED RNA POLYMERASES I, II, AND III SUBUNIT RPABC2"/>
    <property type="match status" value="1"/>
</dbReference>
<keyword evidence="1" id="KW-0812">Transmembrane</keyword>
<evidence type="ECO:0000313" key="3">
    <source>
        <dbReference type="Proteomes" id="UP000499080"/>
    </source>
</evidence>
<gene>
    <name evidence="2" type="ORF">AVEN_223132_1</name>
</gene>
<keyword evidence="1" id="KW-1133">Transmembrane helix</keyword>
<evidence type="ECO:0000313" key="2">
    <source>
        <dbReference type="EMBL" id="GBO20867.1"/>
    </source>
</evidence>
<reference evidence="2 3" key="1">
    <citation type="journal article" date="2019" name="Sci. Rep.">
        <title>Orb-weaving spider Araneus ventricosus genome elucidates the spidroin gene catalogue.</title>
        <authorList>
            <person name="Kono N."/>
            <person name="Nakamura H."/>
            <person name="Ohtoshi R."/>
            <person name="Moran D.A.P."/>
            <person name="Shinohara A."/>
            <person name="Yoshida Y."/>
            <person name="Fujiwara M."/>
            <person name="Mori M."/>
            <person name="Tomita M."/>
            <person name="Arakawa K."/>
        </authorList>
    </citation>
    <scope>NUCLEOTIDE SEQUENCE [LARGE SCALE GENOMIC DNA]</scope>
</reference>
<proteinExistence type="predicted"/>